<dbReference type="GO" id="GO:0032259">
    <property type="term" value="P:methylation"/>
    <property type="evidence" value="ECO:0007669"/>
    <property type="project" value="UniProtKB-KW"/>
</dbReference>
<evidence type="ECO:0000313" key="6">
    <source>
        <dbReference type="Proteomes" id="UP001634394"/>
    </source>
</evidence>
<comment type="caution">
    <text evidence="5">The sequence shown here is derived from an EMBL/GenBank/DDBJ whole genome shotgun (WGS) entry which is preliminary data.</text>
</comment>
<protein>
    <recommendedName>
        <fullName evidence="7">Caffeoyl-CoA O-methyltransferase</fullName>
    </recommendedName>
</protein>
<accession>A0ABD3XXK5</accession>
<dbReference type="CDD" id="cd02440">
    <property type="entry name" value="AdoMet_MTases"/>
    <property type="match status" value="1"/>
</dbReference>
<proteinExistence type="inferred from homology"/>
<dbReference type="InterPro" id="IPR002935">
    <property type="entry name" value="SAM_O-MeTrfase"/>
</dbReference>
<comment type="similarity">
    <text evidence="4">Belongs to the class I-like SAM-binding methyltransferase superfamily. Cation-dependent O-methyltransferase family.</text>
</comment>
<keyword evidence="3" id="KW-0949">S-adenosyl-L-methionine</keyword>
<evidence type="ECO:0000256" key="3">
    <source>
        <dbReference type="ARBA" id="ARBA00022691"/>
    </source>
</evidence>
<dbReference type="InterPro" id="IPR029063">
    <property type="entry name" value="SAM-dependent_MTases_sf"/>
</dbReference>
<gene>
    <name evidence="5" type="ORF">ACJMK2_003208</name>
</gene>
<dbReference type="SUPFAM" id="SSF53335">
    <property type="entry name" value="S-adenosyl-L-methionine-dependent methyltransferases"/>
    <property type="match status" value="1"/>
</dbReference>
<organism evidence="5 6">
    <name type="scientific">Sinanodonta woodiana</name>
    <name type="common">Chinese pond mussel</name>
    <name type="synonym">Anodonta woodiana</name>
    <dbReference type="NCBI Taxonomy" id="1069815"/>
    <lineage>
        <taxon>Eukaryota</taxon>
        <taxon>Metazoa</taxon>
        <taxon>Spiralia</taxon>
        <taxon>Lophotrochozoa</taxon>
        <taxon>Mollusca</taxon>
        <taxon>Bivalvia</taxon>
        <taxon>Autobranchia</taxon>
        <taxon>Heteroconchia</taxon>
        <taxon>Palaeoheterodonta</taxon>
        <taxon>Unionida</taxon>
        <taxon>Unionoidea</taxon>
        <taxon>Unionidae</taxon>
        <taxon>Unioninae</taxon>
        <taxon>Sinanodonta</taxon>
    </lineage>
</organism>
<keyword evidence="1" id="KW-0489">Methyltransferase</keyword>
<dbReference type="Pfam" id="PF01596">
    <property type="entry name" value="Methyltransf_3"/>
    <property type="match status" value="1"/>
</dbReference>
<dbReference type="PANTHER" id="PTHR10509">
    <property type="entry name" value="O-METHYLTRANSFERASE-RELATED"/>
    <property type="match status" value="1"/>
</dbReference>
<evidence type="ECO:0000256" key="2">
    <source>
        <dbReference type="ARBA" id="ARBA00022679"/>
    </source>
</evidence>
<dbReference type="EMBL" id="JBJQND010000001">
    <property type="protein sequence ID" value="KAL3890939.1"/>
    <property type="molecule type" value="Genomic_DNA"/>
</dbReference>
<evidence type="ECO:0008006" key="7">
    <source>
        <dbReference type="Google" id="ProtNLM"/>
    </source>
</evidence>
<dbReference type="PANTHER" id="PTHR10509:SF14">
    <property type="entry name" value="CAFFEOYL-COA O-METHYLTRANSFERASE 3-RELATED"/>
    <property type="match status" value="1"/>
</dbReference>
<evidence type="ECO:0000256" key="1">
    <source>
        <dbReference type="ARBA" id="ARBA00022603"/>
    </source>
</evidence>
<keyword evidence="2" id="KW-0808">Transferase</keyword>
<sequence length="280" mass="32206">MAEQLTTLGKHFDPMVLKLWELQEKFKSTGASVEIQRTLDEALDLFFKRDRYCEENTSPASPELDMINQMTLTHPWEDLYAQGKTLWSLRPFMLSGCQEGQFLKFLVSMSNAKRVLDIGTYTGYSALACAEALPDDGEVITCEFDPYLENLVKEYTSKSVHGRKISIRIGPALDIINTLANEKQSFDIIFLDANKFQYWEYYQVIMDRDLLAPRGTIVVDNALFFGQVYREIRDKNGEGMKMFNDNVSRDPRVTTVLVPLRDGIRLIRRKEAMLGKERAD</sequence>
<evidence type="ECO:0000256" key="4">
    <source>
        <dbReference type="ARBA" id="ARBA00023453"/>
    </source>
</evidence>
<keyword evidence="6" id="KW-1185">Reference proteome</keyword>
<dbReference type="InterPro" id="IPR050362">
    <property type="entry name" value="Cation-dep_OMT"/>
</dbReference>
<reference evidence="5 6" key="1">
    <citation type="submission" date="2024-11" db="EMBL/GenBank/DDBJ databases">
        <title>Chromosome-level genome assembly of the freshwater bivalve Anodonta woodiana.</title>
        <authorList>
            <person name="Chen X."/>
        </authorList>
    </citation>
    <scope>NUCLEOTIDE SEQUENCE [LARGE SCALE GENOMIC DNA]</scope>
    <source>
        <strain evidence="5">MN2024</strain>
        <tissue evidence="5">Gills</tissue>
    </source>
</reference>
<evidence type="ECO:0000313" key="5">
    <source>
        <dbReference type="EMBL" id="KAL3890939.1"/>
    </source>
</evidence>
<dbReference type="AlphaFoldDB" id="A0ABD3XXK5"/>
<dbReference type="Gene3D" id="3.40.50.150">
    <property type="entry name" value="Vaccinia Virus protein VP39"/>
    <property type="match status" value="1"/>
</dbReference>
<dbReference type="GO" id="GO:0008168">
    <property type="term" value="F:methyltransferase activity"/>
    <property type="evidence" value="ECO:0007669"/>
    <property type="project" value="UniProtKB-KW"/>
</dbReference>
<dbReference type="PROSITE" id="PS51682">
    <property type="entry name" value="SAM_OMT_I"/>
    <property type="match status" value="1"/>
</dbReference>
<name>A0ABD3XXK5_SINWO</name>
<dbReference type="Proteomes" id="UP001634394">
    <property type="component" value="Unassembled WGS sequence"/>
</dbReference>